<organism evidence="1 2">
    <name type="scientific">Candidatus Komeilibacteria bacterium RIFCSPHIGHO2_01_FULL_52_14</name>
    <dbReference type="NCBI Taxonomy" id="1798549"/>
    <lineage>
        <taxon>Bacteria</taxon>
        <taxon>Candidatus Komeiliibacteriota</taxon>
    </lineage>
</organism>
<name>A0A1G2BIG7_9BACT</name>
<reference evidence="1 2" key="1">
    <citation type="journal article" date="2016" name="Nat. Commun.">
        <title>Thousands of microbial genomes shed light on interconnected biogeochemical processes in an aquifer system.</title>
        <authorList>
            <person name="Anantharaman K."/>
            <person name="Brown C.T."/>
            <person name="Hug L.A."/>
            <person name="Sharon I."/>
            <person name="Castelle C.J."/>
            <person name="Probst A.J."/>
            <person name="Thomas B.C."/>
            <person name="Singh A."/>
            <person name="Wilkins M.J."/>
            <person name="Karaoz U."/>
            <person name="Brodie E.L."/>
            <person name="Williams K.H."/>
            <person name="Hubbard S.S."/>
            <person name="Banfield J.F."/>
        </authorList>
    </citation>
    <scope>NUCLEOTIDE SEQUENCE [LARGE SCALE GENOMIC DNA]</scope>
</reference>
<sequence>MHVQPYSVKVYYEVQLEAILRAGFDEFEPDITSEHFPAWRLGVHTIDALLIRFDDELTPQQALLRLEAVGFRGGTPLEVATLGKDFPHLQERAALVAPLPVWSRDDGGPLIVVLDYEGRRRRVKLASQHAVFSRHSSYVAFDVRQTRV</sequence>
<gene>
    <name evidence="1" type="ORF">A2677_02140</name>
</gene>
<proteinExistence type="predicted"/>
<comment type="caution">
    <text evidence="1">The sequence shown here is derived from an EMBL/GenBank/DDBJ whole genome shotgun (WGS) entry which is preliminary data.</text>
</comment>
<dbReference type="Proteomes" id="UP000177817">
    <property type="component" value="Unassembled WGS sequence"/>
</dbReference>
<dbReference type="EMBL" id="MHKK01000046">
    <property type="protein sequence ID" value="OGY88998.1"/>
    <property type="molecule type" value="Genomic_DNA"/>
</dbReference>
<accession>A0A1G2BIG7</accession>
<protein>
    <submittedName>
        <fullName evidence="1">Uncharacterized protein</fullName>
    </submittedName>
</protein>
<evidence type="ECO:0000313" key="2">
    <source>
        <dbReference type="Proteomes" id="UP000177817"/>
    </source>
</evidence>
<dbReference type="AlphaFoldDB" id="A0A1G2BIG7"/>
<evidence type="ECO:0000313" key="1">
    <source>
        <dbReference type="EMBL" id="OGY88998.1"/>
    </source>
</evidence>